<dbReference type="CDD" id="cd20546">
    <property type="entry name" value="CYCLIN_SpCG1C_ScCTK2-like_rpt2"/>
    <property type="match status" value="1"/>
</dbReference>
<dbReference type="VEuPathDB" id="FungiDB:H310_00475"/>
<dbReference type="OrthoDB" id="10264655at2759"/>
<dbReference type="PANTHER" id="PTHR10026">
    <property type="entry name" value="CYCLIN"/>
    <property type="match status" value="1"/>
</dbReference>
<protein>
    <recommendedName>
        <fullName evidence="2">Cyclin-like domain-containing protein</fullName>
    </recommendedName>
</protein>
<accession>A0A024UVV7</accession>
<dbReference type="InterPro" id="IPR013763">
    <property type="entry name" value="Cyclin-like_dom"/>
</dbReference>
<dbReference type="GO" id="GO:0006357">
    <property type="term" value="P:regulation of transcription by RNA polymerase II"/>
    <property type="evidence" value="ECO:0007669"/>
    <property type="project" value="InterPro"/>
</dbReference>
<dbReference type="Gene3D" id="1.10.472.10">
    <property type="entry name" value="Cyclin-like"/>
    <property type="match status" value="2"/>
</dbReference>
<dbReference type="InterPro" id="IPR036915">
    <property type="entry name" value="Cyclin-like_sf"/>
</dbReference>
<evidence type="ECO:0000256" key="1">
    <source>
        <dbReference type="RuleBase" id="RU000383"/>
    </source>
</evidence>
<dbReference type="SMART" id="SM00385">
    <property type="entry name" value="CYCLIN"/>
    <property type="match status" value="2"/>
</dbReference>
<dbReference type="InterPro" id="IPR043198">
    <property type="entry name" value="Cyclin/Ssn8"/>
</dbReference>
<dbReference type="STRING" id="157072.A0A024UVV7"/>
<dbReference type="SUPFAM" id="SSF47954">
    <property type="entry name" value="Cyclin-like"/>
    <property type="match status" value="2"/>
</dbReference>
<dbReference type="EMBL" id="KI913952">
    <property type="protein sequence ID" value="ETW10090.1"/>
    <property type="molecule type" value="Genomic_DNA"/>
</dbReference>
<dbReference type="Pfam" id="PF00134">
    <property type="entry name" value="Cyclin_N"/>
    <property type="match status" value="1"/>
</dbReference>
<keyword evidence="1" id="KW-0195">Cyclin</keyword>
<sequence>MWNFSETEIKECPSFQDGISQQSIDIYRFKGCELIERLAAVFRLPKLSVASAKVFFHRFYVVQSFKRQDAWLIAATCLFLAAKVEEHYMKAVDFSKHYLAYRRKLSHDAKKACGDGVFPVESATPPTVQAQTDELLFTECIVLHVLAYDLGVVHPHGYVNEFVSLGLTHMDVSTDTAMELKRAAWSFLNDSSNTCLCLRFEPRVITAAAVYLAGHYLSHWTEPLTTNGSQKWWAATSIPVGVLQDAAKGLLETYIKGYMYKKKPLPSGIVRLLHLHGLPNPCKDKTEGDRVTSA</sequence>
<dbReference type="RefSeq" id="XP_008861501.1">
    <property type="nucleotide sequence ID" value="XM_008863279.1"/>
</dbReference>
<dbReference type="eggNOG" id="KOG0834">
    <property type="taxonomic scope" value="Eukaryota"/>
</dbReference>
<comment type="similarity">
    <text evidence="1">Belongs to the cyclin family.</text>
</comment>
<dbReference type="GeneID" id="20077525"/>
<dbReference type="AlphaFoldDB" id="A0A024UVV7"/>
<dbReference type="GO" id="GO:0016538">
    <property type="term" value="F:cyclin-dependent protein serine/threonine kinase regulator activity"/>
    <property type="evidence" value="ECO:0007669"/>
    <property type="project" value="InterPro"/>
</dbReference>
<gene>
    <name evidence="3" type="ORF">H310_00475</name>
</gene>
<feature type="domain" description="Cyclin-like" evidence="2">
    <location>
        <begin position="160"/>
        <end position="252"/>
    </location>
</feature>
<evidence type="ECO:0000259" key="2">
    <source>
        <dbReference type="SMART" id="SM00385"/>
    </source>
</evidence>
<name>A0A024UVV7_9STRA</name>
<reference evidence="3" key="1">
    <citation type="submission" date="2013-12" db="EMBL/GenBank/DDBJ databases">
        <title>The Genome Sequence of Aphanomyces invadans NJM9701.</title>
        <authorList>
            <consortium name="The Broad Institute Genomics Platform"/>
            <person name="Russ C."/>
            <person name="Tyler B."/>
            <person name="van West P."/>
            <person name="Dieguez-Uribeondo J."/>
            <person name="Young S.K."/>
            <person name="Zeng Q."/>
            <person name="Gargeya S."/>
            <person name="Fitzgerald M."/>
            <person name="Abouelleil A."/>
            <person name="Alvarado L."/>
            <person name="Chapman S.B."/>
            <person name="Gainer-Dewar J."/>
            <person name="Goldberg J."/>
            <person name="Griggs A."/>
            <person name="Gujja S."/>
            <person name="Hansen M."/>
            <person name="Howarth C."/>
            <person name="Imamovic A."/>
            <person name="Ireland A."/>
            <person name="Larimer J."/>
            <person name="McCowan C."/>
            <person name="Murphy C."/>
            <person name="Pearson M."/>
            <person name="Poon T.W."/>
            <person name="Priest M."/>
            <person name="Roberts A."/>
            <person name="Saif S."/>
            <person name="Shea T."/>
            <person name="Sykes S."/>
            <person name="Wortman J."/>
            <person name="Nusbaum C."/>
            <person name="Birren B."/>
        </authorList>
    </citation>
    <scope>NUCLEOTIDE SEQUENCE [LARGE SCALE GENOMIC DNA]</scope>
    <source>
        <strain evidence="3">NJM9701</strain>
    </source>
</reference>
<evidence type="ECO:0000313" key="3">
    <source>
        <dbReference type="EMBL" id="ETW10090.1"/>
    </source>
</evidence>
<proteinExistence type="inferred from homology"/>
<organism evidence="3">
    <name type="scientific">Aphanomyces invadans</name>
    <dbReference type="NCBI Taxonomy" id="157072"/>
    <lineage>
        <taxon>Eukaryota</taxon>
        <taxon>Sar</taxon>
        <taxon>Stramenopiles</taxon>
        <taxon>Oomycota</taxon>
        <taxon>Saprolegniomycetes</taxon>
        <taxon>Saprolegniales</taxon>
        <taxon>Verrucalvaceae</taxon>
        <taxon>Aphanomyces</taxon>
    </lineage>
</organism>
<feature type="domain" description="Cyclin-like" evidence="2">
    <location>
        <begin position="33"/>
        <end position="144"/>
    </location>
</feature>
<dbReference type="InterPro" id="IPR006671">
    <property type="entry name" value="Cyclin_N"/>
</dbReference>